<accession>D9HQ99</accession>
<dbReference type="PANTHER" id="PTHR11008:SF29">
    <property type="entry name" value="IP17226P"/>
    <property type="match status" value="1"/>
</dbReference>
<keyword evidence="1" id="KW-0732">Signal</keyword>
<dbReference type="AlphaFoldDB" id="D9HQ99"/>
<feature type="signal peptide" evidence="1">
    <location>
        <begin position="1"/>
        <end position="21"/>
    </location>
</feature>
<dbReference type="Gene3D" id="3.15.10.30">
    <property type="entry name" value="Haemolymph juvenile hormone binding protein"/>
    <property type="match status" value="1"/>
</dbReference>
<dbReference type="InterPro" id="IPR038606">
    <property type="entry name" value="To_sf"/>
</dbReference>
<protein>
    <submittedName>
        <fullName evidence="2">Seminal fluid protein HACP054</fullName>
    </submittedName>
</protein>
<organism evidence="2">
    <name type="scientific">Heliconius melpomene</name>
    <name type="common">Postman butterfly</name>
    <dbReference type="NCBI Taxonomy" id="34740"/>
    <lineage>
        <taxon>Eukaryota</taxon>
        <taxon>Metazoa</taxon>
        <taxon>Ecdysozoa</taxon>
        <taxon>Arthropoda</taxon>
        <taxon>Hexapoda</taxon>
        <taxon>Insecta</taxon>
        <taxon>Pterygota</taxon>
        <taxon>Neoptera</taxon>
        <taxon>Endopterygota</taxon>
        <taxon>Lepidoptera</taxon>
        <taxon>Glossata</taxon>
        <taxon>Ditrysia</taxon>
        <taxon>Papilionoidea</taxon>
        <taxon>Nymphalidae</taxon>
        <taxon>Heliconiinae</taxon>
        <taxon>Heliconiini</taxon>
        <taxon>Heliconius</taxon>
    </lineage>
</organism>
<reference evidence="2" key="1">
    <citation type="journal article" date="2010" name="Mol. Biol. Evol.">
        <title>Combined EST and proteomic analysis identifies rapidly evolving seminal fluid proteins in Heliconius butterflies.</title>
        <authorList>
            <person name="Walters J.R."/>
            <person name="Harrison R.G."/>
        </authorList>
    </citation>
    <scope>NUCLEOTIDE SEQUENCE</scope>
</reference>
<evidence type="ECO:0000313" key="2">
    <source>
        <dbReference type="EMBL" id="ADJ58587.1"/>
    </source>
</evidence>
<evidence type="ECO:0000256" key="1">
    <source>
        <dbReference type="SAM" id="SignalP"/>
    </source>
</evidence>
<dbReference type="Pfam" id="PF06585">
    <property type="entry name" value="JHBP"/>
    <property type="match status" value="1"/>
</dbReference>
<dbReference type="GO" id="GO:0005615">
    <property type="term" value="C:extracellular space"/>
    <property type="evidence" value="ECO:0007669"/>
    <property type="project" value="TreeGrafter"/>
</dbReference>
<name>D9HQ99_HELME</name>
<proteinExistence type="evidence at transcript level"/>
<dbReference type="EMBL" id="HM023854">
    <property type="protein sequence ID" value="ADJ58587.1"/>
    <property type="molecule type" value="mRNA"/>
</dbReference>
<feature type="chain" id="PRO_5003125304" evidence="1">
    <location>
        <begin position="22"/>
        <end position="253"/>
    </location>
</feature>
<sequence>MYSLTYCLLCCICLSSSLIHTANLFAGDVVDLGSYKTSVAIGKNTIPRRYHPLTALDEKATFNAQMLINNLRSNFSTGVPPLPALDPYTGRNFPAIDLDNKNLPFSGTVVVSRIRITGGKHFRLNHIEIRTKTLRTDFDLTIPQLNANVTFDADVQLGGILPISAKGKLRITVTGIRLRGIVWATETPQSSRNVYSIESLRVGFHANDIKIQLLKSSLRNYELQILSSSSSSPVSTTELTLMIGAIKNSVARE</sequence>
<dbReference type="InterPro" id="IPR010562">
    <property type="entry name" value="Haemolymph_juvenile_hormone-bd"/>
</dbReference>
<dbReference type="PANTHER" id="PTHR11008">
    <property type="entry name" value="PROTEIN TAKEOUT-LIKE PROTEIN"/>
    <property type="match status" value="1"/>
</dbReference>